<feature type="compositionally biased region" description="Polar residues" evidence="2">
    <location>
        <begin position="464"/>
        <end position="475"/>
    </location>
</feature>
<keyword evidence="5" id="KW-1185">Reference proteome</keyword>
<proteinExistence type="predicted"/>
<dbReference type="PANTHER" id="PTHR46569">
    <property type="entry name" value="E3 UBIQUITIN-PROTEIN LIGASE TRAIP"/>
    <property type="match status" value="1"/>
</dbReference>
<keyword evidence="1" id="KW-0479">Metal-binding</keyword>
<dbReference type="GO" id="GO:0005634">
    <property type="term" value="C:nucleus"/>
    <property type="evidence" value="ECO:0007669"/>
    <property type="project" value="TreeGrafter"/>
</dbReference>
<sequence>MITRLDGVTCGICFESLFCARDDLDELYPVAAGDCGHVFHEHCLRLSFDSDTKRHIEHLREYRGVSLSPSEIEDAPARCPSCRAECFVDDDTGELDLHRLYFNIEESGGGGSSQAGSSPLRPKGDGVAFSLARRAKGLGEEVKDMNEDGETNEEDMAALMRRAEGLQKDLVSQRAVEGMKTYVGGLTVAINNLRATIETHPAIPTLRARAVAAEDATAEIRRENKRLIEVHMPQEIQRQTQLEQLKCKREVSKAKQETEAVKRELEKEAVLRRTARKEAEEKFKAEEKKAADAVRLANKAKDELKALNVTLNERTRSLRTYQAKAESKKALKAQVEELEEENTRLRAQLETASAQRQARPPRGRSPSLELEDDDMVGSHHGDADSVSSFGDDLAPGFKRLKAVRRQSTQYDDSLEILDPSFADISPPSHSGPSRPARAHPTARTLATTLFDDDPVRPPKRKQQSKYFAQSPSSKVQAVDCGSDDDPEPGFIIDSLKRGRSNANPFSSNRAETDRKKTLAGGRAAPQPGQTRAREAITIGSSSPEPAPQPLRSANINGARGNYGAKEKGKVTTGGTGKAGLAKQPSMVEFLGIADKNGRPVKGLAYGATVKRKA</sequence>
<evidence type="ECO:0000259" key="3">
    <source>
        <dbReference type="PROSITE" id="PS50089"/>
    </source>
</evidence>
<dbReference type="Proteomes" id="UP001164286">
    <property type="component" value="Unassembled WGS sequence"/>
</dbReference>
<dbReference type="GO" id="GO:0031297">
    <property type="term" value="P:replication fork processing"/>
    <property type="evidence" value="ECO:0007669"/>
    <property type="project" value="TreeGrafter"/>
</dbReference>
<evidence type="ECO:0000256" key="1">
    <source>
        <dbReference type="PROSITE-ProRule" id="PRU00175"/>
    </source>
</evidence>
<dbReference type="PANTHER" id="PTHR46569:SF1">
    <property type="entry name" value="E3 UBIQUITIN-PROTEIN LIGASE RFWD3-RELATED"/>
    <property type="match status" value="1"/>
</dbReference>
<dbReference type="GeneID" id="77728018"/>
<feature type="compositionally biased region" description="Polar residues" evidence="2">
    <location>
        <begin position="500"/>
        <end position="509"/>
    </location>
</feature>
<dbReference type="InterPro" id="IPR052639">
    <property type="entry name" value="TRAIP_ubiq-protein_ligase"/>
</dbReference>
<reference evidence="4" key="1">
    <citation type="journal article" date="2022" name="G3 (Bethesda)">
        <title>High quality genome of the basidiomycete yeast Dioszegia hungarica PDD-24b-2 isolated from cloud water.</title>
        <authorList>
            <person name="Jarrige D."/>
            <person name="Haridas S."/>
            <person name="Bleykasten-Grosshans C."/>
            <person name="Joly M."/>
            <person name="Nadalig T."/>
            <person name="Sancelme M."/>
            <person name="Vuilleumier S."/>
            <person name="Grigoriev I.V."/>
            <person name="Amato P."/>
            <person name="Bringel F."/>
        </authorList>
    </citation>
    <scope>NUCLEOTIDE SEQUENCE</scope>
    <source>
        <strain evidence="4">PDD-24b-2</strain>
    </source>
</reference>
<gene>
    <name evidence="4" type="ORF">MKK02DRAFT_33896</name>
</gene>
<accession>A0AA38HA82</accession>
<keyword evidence="1" id="KW-0862">Zinc</keyword>
<dbReference type="PROSITE" id="PS50089">
    <property type="entry name" value="ZF_RING_2"/>
    <property type="match status" value="1"/>
</dbReference>
<dbReference type="GO" id="GO:0008270">
    <property type="term" value="F:zinc ion binding"/>
    <property type="evidence" value="ECO:0007669"/>
    <property type="project" value="UniProtKB-KW"/>
</dbReference>
<feature type="region of interest" description="Disordered" evidence="2">
    <location>
        <begin position="404"/>
        <end position="580"/>
    </location>
</feature>
<evidence type="ECO:0000256" key="2">
    <source>
        <dbReference type="SAM" id="MobiDB-lite"/>
    </source>
</evidence>
<evidence type="ECO:0000313" key="5">
    <source>
        <dbReference type="Proteomes" id="UP001164286"/>
    </source>
</evidence>
<feature type="domain" description="RING-type" evidence="3">
    <location>
        <begin position="10"/>
        <end position="83"/>
    </location>
</feature>
<name>A0AA38HA82_9TREE</name>
<evidence type="ECO:0000313" key="4">
    <source>
        <dbReference type="EMBL" id="KAI9636783.1"/>
    </source>
</evidence>
<dbReference type="Gene3D" id="3.30.40.10">
    <property type="entry name" value="Zinc/RING finger domain, C3HC4 (zinc finger)"/>
    <property type="match status" value="1"/>
</dbReference>
<dbReference type="EMBL" id="JAKWFO010000005">
    <property type="protein sequence ID" value="KAI9636783.1"/>
    <property type="molecule type" value="Genomic_DNA"/>
</dbReference>
<keyword evidence="1" id="KW-0863">Zinc-finger</keyword>
<comment type="caution">
    <text evidence="4">The sequence shown here is derived from an EMBL/GenBank/DDBJ whole genome shotgun (WGS) entry which is preliminary data.</text>
</comment>
<dbReference type="InterPro" id="IPR001841">
    <property type="entry name" value="Znf_RING"/>
</dbReference>
<dbReference type="GO" id="GO:0016567">
    <property type="term" value="P:protein ubiquitination"/>
    <property type="evidence" value="ECO:0007669"/>
    <property type="project" value="TreeGrafter"/>
</dbReference>
<dbReference type="RefSeq" id="XP_052946560.1">
    <property type="nucleotide sequence ID" value="XM_053088813.1"/>
</dbReference>
<dbReference type="AlphaFoldDB" id="A0AA38HA82"/>
<dbReference type="GO" id="GO:0061630">
    <property type="term" value="F:ubiquitin protein ligase activity"/>
    <property type="evidence" value="ECO:0007669"/>
    <property type="project" value="TreeGrafter"/>
</dbReference>
<dbReference type="SMART" id="SM00184">
    <property type="entry name" value="RING"/>
    <property type="match status" value="1"/>
</dbReference>
<dbReference type="SUPFAM" id="SSF57850">
    <property type="entry name" value="RING/U-box"/>
    <property type="match status" value="1"/>
</dbReference>
<organism evidence="4 5">
    <name type="scientific">Dioszegia hungarica</name>
    <dbReference type="NCBI Taxonomy" id="4972"/>
    <lineage>
        <taxon>Eukaryota</taxon>
        <taxon>Fungi</taxon>
        <taxon>Dikarya</taxon>
        <taxon>Basidiomycota</taxon>
        <taxon>Agaricomycotina</taxon>
        <taxon>Tremellomycetes</taxon>
        <taxon>Tremellales</taxon>
        <taxon>Bulleribasidiaceae</taxon>
        <taxon>Dioszegia</taxon>
    </lineage>
</organism>
<dbReference type="InterPro" id="IPR013083">
    <property type="entry name" value="Znf_RING/FYVE/PHD"/>
</dbReference>
<dbReference type="GO" id="GO:0090734">
    <property type="term" value="C:site of DNA damage"/>
    <property type="evidence" value="ECO:0007669"/>
    <property type="project" value="TreeGrafter"/>
</dbReference>
<protein>
    <recommendedName>
        <fullName evidence="3">RING-type domain-containing protein</fullName>
    </recommendedName>
</protein>
<feature type="region of interest" description="Disordered" evidence="2">
    <location>
        <begin position="350"/>
        <end position="391"/>
    </location>
</feature>